<dbReference type="Proteomes" id="UP001190700">
    <property type="component" value="Unassembled WGS sequence"/>
</dbReference>
<keyword evidence="2" id="KW-1185">Reference proteome</keyword>
<gene>
    <name evidence="1" type="ORF">CYMTET_56705</name>
</gene>
<organism evidence="1 2">
    <name type="scientific">Cymbomonas tetramitiformis</name>
    <dbReference type="NCBI Taxonomy" id="36881"/>
    <lineage>
        <taxon>Eukaryota</taxon>
        <taxon>Viridiplantae</taxon>
        <taxon>Chlorophyta</taxon>
        <taxon>Pyramimonadophyceae</taxon>
        <taxon>Pyramimonadales</taxon>
        <taxon>Pyramimonadaceae</taxon>
        <taxon>Cymbomonas</taxon>
    </lineage>
</organism>
<name>A0AAE0EMA8_9CHLO</name>
<proteinExistence type="predicted"/>
<evidence type="ECO:0000313" key="1">
    <source>
        <dbReference type="EMBL" id="KAK3232972.1"/>
    </source>
</evidence>
<sequence>MAERFSVTGFKLPAAFARLSYFNLALDWLYDPMHEIMNLAGNRLATTLLGLDFNEAARNFAEEEGLHPEWGPSDRKMTSNIGWVLEDFRGFAYCTPSTGRPRICFVHERRSTARTPHFVLHLAQGALPVSKSSAL</sequence>
<protein>
    <submittedName>
        <fullName evidence="1">Uncharacterized protein</fullName>
    </submittedName>
</protein>
<evidence type="ECO:0000313" key="2">
    <source>
        <dbReference type="Proteomes" id="UP001190700"/>
    </source>
</evidence>
<reference evidence="1 2" key="1">
    <citation type="journal article" date="2015" name="Genome Biol. Evol.">
        <title>Comparative Genomics of a Bacterivorous Green Alga Reveals Evolutionary Causalities and Consequences of Phago-Mixotrophic Mode of Nutrition.</title>
        <authorList>
            <person name="Burns J.A."/>
            <person name="Paasch A."/>
            <person name="Narechania A."/>
            <person name="Kim E."/>
        </authorList>
    </citation>
    <scope>NUCLEOTIDE SEQUENCE [LARGE SCALE GENOMIC DNA]</scope>
    <source>
        <strain evidence="1 2">PLY_AMNH</strain>
    </source>
</reference>
<comment type="caution">
    <text evidence="1">The sequence shown here is derived from an EMBL/GenBank/DDBJ whole genome shotgun (WGS) entry which is preliminary data.</text>
</comment>
<dbReference type="EMBL" id="LGRX02035833">
    <property type="protein sequence ID" value="KAK3232972.1"/>
    <property type="molecule type" value="Genomic_DNA"/>
</dbReference>
<accession>A0AAE0EMA8</accession>
<dbReference type="AlphaFoldDB" id="A0AAE0EMA8"/>